<comment type="similarity">
    <text evidence="2">Belongs to the UPF0410 family.</text>
</comment>
<evidence type="ECO:0000256" key="5">
    <source>
        <dbReference type="ARBA" id="ARBA00022989"/>
    </source>
</evidence>
<feature type="transmembrane region" description="Helical" evidence="7">
    <location>
        <begin position="6"/>
        <end position="30"/>
    </location>
</feature>
<keyword evidence="5 7" id="KW-1133">Transmembrane helix</keyword>
<dbReference type="PANTHER" id="PTHR33884:SF3">
    <property type="entry name" value="UPF0410 PROTEIN YMGE"/>
    <property type="match status" value="1"/>
</dbReference>
<feature type="transmembrane region" description="Helical" evidence="7">
    <location>
        <begin position="69"/>
        <end position="91"/>
    </location>
</feature>
<protein>
    <recommendedName>
        <fullName evidence="9">Transglycosylase</fullName>
    </recommendedName>
</protein>
<evidence type="ECO:0000256" key="7">
    <source>
        <dbReference type="SAM" id="Phobius"/>
    </source>
</evidence>
<keyword evidence="6 7" id="KW-0472">Membrane</keyword>
<dbReference type="PANTHER" id="PTHR33884">
    <property type="entry name" value="UPF0410 PROTEIN YMGE"/>
    <property type="match status" value="1"/>
</dbReference>
<dbReference type="InterPro" id="IPR007341">
    <property type="entry name" value="Transgly_assoc"/>
</dbReference>
<evidence type="ECO:0000256" key="4">
    <source>
        <dbReference type="ARBA" id="ARBA00022692"/>
    </source>
</evidence>
<evidence type="ECO:0000256" key="1">
    <source>
        <dbReference type="ARBA" id="ARBA00004651"/>
    </source>
</evidence>
<organism evidence="8">
    <name type="scientific">Thermogemmatispora argillosa</name>
    <dbReference type="NCBI Taxonomy" id="2045280"/>
    <lineage>
        <taxon>Bacteria</taxon>
        <taxon>Bacillati</taxon>
        <taxon>Chloroflexota</taxon>
        <taxon>Ktedonobacteria</taxon>
        <taxon>Thermogemmatisporales</taxon>
        <taxon>Thermogemmatisporaceae</taxon>
        <taxon>Thermogemmatispora</taxon>
    </lineage>
</organism>
<feature type="transmembrane region" description="Helical" evidence="7">
    <location>
        <begin position="42"/>
        <end position="63"/>
    </location>
</feature>
<gene>
    <name evidence="8" type="ORF">KTA_19820</name>
</gene>
<proteinExistence type="inferred from homology"/>
<evidence type="ECO:0000256" key="6">
    <source>
        <dbReference type="ARBA" id="ARBA00023136"/>
    </source>
</evidence>
<name>A0A455SZA0_9CHLR</name>
<dbReference type="EMBL" id="AP019377">
    <property type="protein sequence ID" value="BBH93783.1"/>
    <property type="molecule type" value="Genomic_DNA"/>
</dbReference>
<evidence type="ECO:0000256" key="3">
    <source>
        <dbReference type="ARBA" id="ARBA00022475"/>
    </source>
</evidence>
<evidence type="ECO:0000256" key="2">
    <source>
        <dbReference type="ARBA" id="ARBA00011006"/>
    </source>
</evidence>
<dbReference type="Pfam" id="PF04226">
    <property type="entry name" value="Transgly_assoc"/>
    <property type="match status" value="1"/>
</dbReference>
<keyword evidence="4 7" id="KW-0812">Transmembrane</keyword>
<keyword evidence="3" id="KW-1003">Cell membrane</keyword>
<dbReference type="GO" id="GO:0005886">
    <property type="term" value="C:plasma membrane"/>
    <property type="evidence" value="ECO:0007669"/>
    <property type="project" value="UniProtKB-SubCell"/>
</dbReference>
<evidence type="ECO:0000313" key="8">
    <source>
        <dbReference type="EMBL" id="BBH93783.1"/>
    </source>
</evidence>
<comment type="subcellular location">
    <subcellularLocation>
        <location evidence="1">Cell membrane</location>
        <topology evidence="1">Multi-pass membrane protein</topology>
    </subcellularLocation>
</comment>
<reference evidence="8" key="1">
    <citation type="submission" date="2018-12" db="EMBL/GenBank/DDBJ databases">
        <title>Novel natural products biosynthetic potential of the class Ktedonobacteria.</title>
        <authorList>
            <person name="Zheng Y."/>
            <person name="Saitou A."/>
            <person name="Wang C.M."/>
            <person name="Toyoda A."/>
            <person name="Minakuchi Y."/>
            <person name="Sekiguchi Y."/>
            <person name="Ueda K."/>
            <person name="Takano H."/>
            <person name="Sakai Y."/>
            <person name="Yokota A."/>
            <person name="Yabe S."/>
        </authorList>
    </citation>
    <scope>NUCLEOTIDE SEQUENCE</scope>
    <source>
        <strain evidence="8">A3-2</strain>
    </source>
</reference>
<sequence length="104" mass="10470">MVTGFVLAGVLGTLWAWIVWIIIGGLAGAIADRLVQGDQLGILGNIIVGIIGGLLGGAILGALNITVSGIFWTFVTALVGAIILLVIVKAVTGGRGIGGKRHTV</sequence>
<accession>A0A455SZA0</accession>
<dbReference type="AlphaFoldDB" id="A0A455SZA0"/>
<evidence type="ECO:0008006" key="9">
    <source>
        <dbReference type="Google" id="ProtNLM"/>
    </source>
</evidence>